<dbReference type="AlphaFoldDB" id="A0AAV4CSG8"/>
<protein>
    <submittedName>
        <fullName evidence="1">Uncharacterized protein</fullName>
    </submittedName>
</protein>
<sequence>MSSGFGQSVDEMTLRCGLYRVRPWLGRSESLTNKPAIYNSTGGAVLSQPTLHLLRFEFKAGHLHPDLTGRNPDVI</sequence>
<keyword evidence="2" id="KW-1185">Reference proteome</keyword>
<gene>
    <name evidence="1" type="ORF">PoB_006134200</name>
</gene>
<evidence type="ECO:0000313" key="2">
    <source>
        <dbReference type="Proteomes" id="UP000735302"/>
    </source>
</evidence>
<dbReference type="Proteomes" id="UP000735302">
    <property type="component" value="Unassembled WGS sequence"/>
</dbReference>
<accession>A0AAV4CSG8</accession>
<proteinExistence type="predicted"/>
<dbReference type="EMBL" id="BLXT01006948">
    <property type="protein sequence ID" value="GFO34837.1"/>
    <property type="molecule type" value="Genomic_DNA"/>
</dbReference>
<comment type="caution">
    <text evidence="1">The sequence shown here is derived from an EMBL/GenBank/DDBJ whole genome shotgun (WGS) entry which is preliminary data.</text>
</comment>
<evidence type="ECO:0000313" key="1">
    <source>
        <dbReference type="EMBL" id="GFO34837.1"/>
    </source>
</evidence>
<organism evidence="1 2">
    <name type="scientific">Plakobranchus ocellatus</name>
    <dbReference type="NCBI Taxonomy" id="259542"/>
    <lineage>
        <taxon>Eukaryota</taxon>
        <taxon>Metazoa</taxon>
        <taxon>Spiralia</taxon>
        <taxon>Lophotrochozoa</taxon>
        <taxon>Mollusca</taxon>
        <taxon>Gastropoda</taxon>
        <taxon>Heterobranchia</taxon>
        <taxon>Euthyneura</taxon>
        <taxon>Panpulmonata</taxon>
        <taxon>Sacoglossa</taxon>
        <taxon>Placobranchoidea</taxon>
        <taxon>Plakobranchidae</taxon>
        <taxon>Plakobranchus</taxon>
    </lineage>
</organism>
<reference evidence="1 2" key="1">
    <citation type="journal article" date="2021" name="Elife">
        <title>Chloroplast acquisition without the gene transfer in kleptoplastic sea slugs, Plakobranchus ocellatus.</title>
        <authorList>
            <person name="Maeda T."/>
            <person name="Takahashi S."/>
            <person name="Yoshida T."/>
            <person name="Shimamura S."/>
            <person name="Takaki Y."/>
            <person name="Nagai Y."/>
            <person name="Toyoda A."/>
            <person name="Suzuki Y."/>
            <person name="Arimoto A."/>
            <person name="Ishii H."/>
            <person name="Satoh N."/>
            <person name="Nishiyama T."/>
            <person name="Hasebe M."/>
            <person name="Maruyama T."/>
            <person name="Minagawa J."/>
            <person name="Obokata J."/>
            <person name="Shigenobu S."/>
        </authorList>
    </citation>
    <scope>NUCLEOTIDE SEQUENCE [LARGE SCALE GENOMIC DNA]</scope>
</reference>
<name>A0AAV4CSG8_9GAST</name>